<accession>A0A016WKR3</accession>
<evidence type="ECO:0000313" key="2">
    <source>
        <dbReference type="Proteomes" id="UP000024635"/>
    </source>
</evidence>
<dbReference type="Proteomes" id="UP000024635">
    <property type="component" value="Unassembled WGS sequence"/>
</dbReference>
<sequence length="241" mass="28213">MNDNGLRLLSFAASNNFMIDNSCFQHSLKHKLTWRSREGVDSAVLDYFLIPCRFRSSFQDIRVIRGADCGSDHYLVLAKVQLRLKKSERKSIALSRRDRTQLADPTCRQKFEIELKDRLQVLAEPLNADEAAEQLADVTTECASTFCPIMQKRTQTWISNVSLGMMNLRKKYKCTDIVRYRELHHVVRRRLKQEQKEDWDNVASEKEYRTLYRTLRRLRGHYKTVAECITKTNGDYVKTAV</sequence>
<dbReference type="EMBL" id="JARK01000223">
    <property type="protein sequence ID" value="EYC40230.1"/>
    <property type="molecule type" value="Genomic_DNA"/>
</dbReference>
<comment type="caution">
    <text evidence="1">The sequence shown here is derived from an EMBL/GenBank/DDBJ whole genome shotgun (WGS) entry which is preliminary data.</text>
</comment>
<dbReference type="OrthoDB" id="5862865at2759"/>
<keyword evidence="2" id="KW-1185">Reference proteome</keyword>
<reference evidence="2" key="1">
    <citation type="journal article" date="2015" name="Nat. Genet.">
        <title>The genome and transcriptome of the zoonotic hookworm Ancylostoma ceylanicum identify infection-specific gene families.</title>
        <authorList>
            <person name="Schwarz E.M."/>
            <person name="Hu Y."/>
            <person name="Antoshechkin I."/>
            <person name="Miller M.M."/>
            <person name="Sternberg P.W."/>
            <person name="Aroian R.V."/>
        </authorList>
    </citation>
    <scope>NUCLEOTIDE SEQUENCE</scope>
    <source>
        <strain evidence="2">HY135</strain>
    </source>
</reference>
<dbReference type="AlphaFoldDB" id="A0A016WKR3"/>
<dbReference type="InterPro" id="IPR036691">
    <property type="entry name" value="Endo/exonu/phosph_ase_sf"/>
</dbReference>
<evidence type="ECO:0000313" key="1">
    <source>
        <dbReference type="EMBL" id="EYC40230.1"/>
    </source>
</evidence>
<evidence type="ECO:0008006" key="3">
    <source>
        <dbReference type="Google" id="ProtNLM"/>
    </source>
</evidence>
<dbReference type="Gene3D" id="3.60.10.10">
    <property type="entry name" value="Endonuclease/exonuclease/phosphatase"/>
    <property type="match status" value="1"/>
</dbReference>
<organism evidence="1 2">
    <name type="scientific">Ancylostoma ceylanicum</name>
    <dbReference type="NCBI Taxonomy" id="53326"/>
    <lineage>
        <taxon>Eukaryota</taxon>
        <taxon>Metazoa</taxon>
        <taxon>Ecdysozoa</taxon>
        <taxon>Nematoda</taxon>
        <taxon>Chromadorea</taxon>
        <taxon>Rhabditida</taxon>
        <taxon>Rhabditina</taxon>
        <taxon>Rhabditomorpha</taxon>
        <taxon>Strongyloidea</taxon>
        <taxon>Ancylostomatidae</taxon>
        <taxon>Ancylostomatinae</taxon>
        <taxon>Ancylostoma</taxon>
    </lineage>
</organism>
<proteinExistence type="predicted"/>
<name>A0A016WKR3_9BILA</name>
<protein>
    <recommendedName>
        <fullName evidence="3">Endonuclease/exonuclease/phosphatase domain-containing protein</fullName>
    </recommendedName>
</protein>
<dbReference type="STRING" id="53326.A0A016WKR3"/>
<gene>
    <name evidence="1" type="primary">Acey_s0623.g762</name>
    <name evidence="1" type="ORF">Y032_0623g762</name>
</gene>